<dbReference type="OrthoDB" id="8190250at2759"/>
<accession>A0A834HMH2</accession>
<keyword evidence="3" id="KW-1185">Reference proteome</keyword>
<feature type="non-terminal residue" evidence="2">
    <location>
        <position position="113"/>
    </location>
</feature>
<evidence type="ECO:0000256" key="1">
    <source>
        <dbReference type="SAM" id="SignalP"/>
    </source>
</evidence>
<proteinExistence type="predicted"/>
<dbReference type="AlphaFoldDB" id="A0A834HMH2"/>
<keyword evidence="1" id="KW-0732">Signal</keyword>
<protein>
    <submittedName>
        <fullName evidence="2">Uncharacterized protein</fullName>
    </submittedName>
</protein>
<feature type="signal peptide" evidence="1">
    <location>
        <begin position="1"/>
        <end position="20"/>
    </location>
</feature>
<feature type="chain" id="PRO_5032885539" evidence="1">
    <location>
        <begin position="21"/>
        <end position="113"/>
    </location>
</feature>
<gene>
    <name evidence="2" type="ORF">GWI33_021743</name>
</gene>
<name>A0A834HMH2_RHYFE</name>
<reference evidence="2" key="1">
    <citation type="submission" date="2020-08" db="EMBL/GenBank/DDBJ databases">
        <title>Genome sequencing and assembly of the red palm weevil Rhynchophorus ferrugineus.</title>
        <authorList>
            <person name="Dias G.B."/>
            <person name="Bergman C.M."/>
            <person name="Manee M."/>
        </authorList>
    </citation>
    <scope>NUCLEOTIDE SEQUENCE</scope>
    <source>
        <strain evidence="2">AA-2017</strain>
        <tissue evidence="2">Whole larva</tissue>
    </source>
</reference>
<evidence type="ECO:0000313" key="3">
    <source>
        <dbReference type="Proteomes" id="UP000625711"/>
    </source>
</evidence>
<organism evidence="2 3">
    <name type="scientific">Rhynchophorus ferrugineus</name>
    <name type="common">Red palm weevil</name>
    <name type="synonym">Curculio ferrugineus</name>
    <dbReference type="NCBI Taxonomy" id="354439"/>
    <lineage>
        <taxon>Eukaryota</taxon>
        <taxon>Metazoa</taxon>
        <taxon>Ecdysozoa</taxon>
        <taxon>Arthropoda</taxon>
        <taxon>Hexapoda</taxon>
        <taxon>Insecta</taxon>
        <taxon>Pterygota</taxon>
        <taxon>Neoptera</taxon>
        <taxon>Endopterygota</taxon>
        <taxon>Coleoptera</taxon>
        <taxon>Polyphaga</taxon>
        <taxon>Cucujiformia</taxon>
        <taxon>Curculionidae</taxon>
        <taxon>Dryophthorinae</taxon>
        <taxon>Rhynchophorus</taxon>
    </lineage>
</organism>
<sequence>MKFLVLINVFFLVLSTTVSAEGPSGFAILSKHLRQYIRAQPENVKLSDGINIISTKSENDARASGDDGTLLGVIENYLEHHEVRIKLEELMPGDRVERALKSAMDEVESKEEK</sequence>
<dbReference type="Proteomes" id="UP000625711">
    <property type="component" value="Unassembled WGS sequence"/>
</dbReference>
<dbReference type="EMBL" id="JAACXV010015210">
    <property type="protein sequence ID" value="KAF7265010.1"/>
    <property type="molecule type" value="Genomic_DNA"/>
</dbReference>
<comment type="caution">
    <text evidence="2">The sequence shown here is derived from an EMBL/GenBank/DDBJ whole genome shotgun (WGS) entry which is preliminary data.</text>
</comment>
<evidence type="ECO:0000313" key="2">
    <source>
        <dbReference type="EMBL" id="KAF7265010.1"/>
    </source>
</evidence>